<dbReference type="InterPro" id="IPR001789">
    <property type="entry name" value="Sig_transdc_resp-reg_receiver"/>
</dbReference>
<dbReference type="InterPro" id="IPR039420">
    <property type="entry name" value="WalR-like"/>
</dbReference>
<organism evidence="8 9">
    <name type="scientific">Pelagerythrobacter rhizovicinus</name>
    <dbReference type="NCBI Taxonomy" id="2268576"/>
    <lineage>
        <taxon>Bacteria</taxon>
        <taxon>Pseudomonadati</taxon>
        <taxon>Pseudomonadota</taxon>
        <taxon>Alphaproteobacteria</taxon>
        <taxon>Sphingomonadales</taxon>
        <taxon>Erythrobacteraceae</taxon>
        <taxon>Pelagerythrobacter</taxon>
    </lineage>
</organism>
<dbReference type="CDD" id="cd17535">
    <property type="entry name" value="REC_NarL-like"/>
    <property type="match status" value="1"/>
</dbReference>
<dbReference type="OrthoDB" id="9814495at2"/>
<keyword evidence="1 5" id="KW-0597">Phosphoprotein</keyword>
<dbReference type="GO" id="GO:0006355">
    <property type="term" value="P:regulation of DNA-templated transcription"/>
    <property type="evidence" value="ECO:0007669"/>
    <property type="project" value="InterPro"/>
</dbReference>
<dbReference type="InterPro" id="IPR000792">
    <property type="entry name" value="Tscrpt_reg_LuxR_C"/>
</dbReference>
<dbReference type="Pfam" id="PF00072">
    <property type="entry name" value="Response_reg"/>
    <property type="match status" value="1"/>
</dbReference>
<evidence type="ECO:0000313" key="9">
    <source>
        <dbReference type="Proteomes" id="UP000293623"/>
    </source>
</evidence>
<dbReference type="CDD" id="cd06170">
    <property type="entry name" value="LuxR_C_like"/>
    <property type="match status" value="1"/>
</dbReference>
<evidence type="ECO:0000256" key="4">
    <source>
        <dbReference type="ARBA" id="ARBA00023163"/>
    </source>
</evidence>
<gene>
    <name evidence="8" type="ORF">ETX26_01380</name>
</gene>
<evidence type="ECO:0000256" key="5">
    <source>
        <dbReference type="PROSITE-ProRule" id="PRU00169"/>
    </source>
</evidence>
<dbReference type="Proteomes" id="UP000293623">
    <property type="component" value="Unassembled WGS sequence"/>
</dbReference>
<evidence type="ECO:0000259" key="6">
    <source>
        <dbReference type="PROSITE" id="PS50043"/>
    </source>
</evidence>
<dbReference type="InterPro" id="IPR011006">
    <property type="entry name" value="CheY-like_superfamily"/>
</dbReference>
<evidence type="ECO:0000313" key="8">
    <source>
        <dbReference type="EMBL" id="RXZ65440.1"/>
    </source>
</evidence>
<dbReference type="SUPFAM" id="SSF46894">
    <property type="entry name" value="C-terminal effector domain of the bipartite response regulators"/>
    <property type="match status" value="1"/>
</dbReference>
<dbReference type="AlphaFoldDB" id="A0A4Q2KMF7"/>
<dbReference type="SUPFAM" id="SSF52172">
    <property type="entry name" value="CheY-like"/>
    <property type="match status" value="1"/>
</dbReference>
<evidence type="ECO:0000256" key="1">
    <source>
        <dbReference type="ARBA" id="ARBA00022553"/>
    </source>
</evidence>
<reference evidence="8 9" key="1">
    <citation type="submission" date="2019-01" db="EMBL/GenBank/DDBJ databases">
        <title>Altererythrobacter rhizovicinus sp. nov., isolated from the rhizosphere soil of Haloxylon ammodendron.</title>
        <authorList>
            <person name="Li H.-P."/>
            <person name="Gou J.-Y."/>
            <person name="Yao D."/>
            <person name="Han Q.-Q."/>
            <person name="Shao K.-Z."/>
            <person name="Zhao Q."/>
            <person name="Zhang J.-L."/>
        </authorList>
    </citation>
    <scope>NUCLEOTIDE SEQUENCE [LARGE SCALE GENOMIC DNA]</scope>
    <source>
        <strain evidence="8 9">AY-3R</strain>
    </source>
</reference>
<proteinExistence type="predicted"/>
<dbReference type="PROSITE" id="PS50110">
    <property type="entry name" value="RESPONSE_REGULATORY"/>
    <property type="match status" value="1"/>
</dbReference>
<dbReference type="SMART" id="SM00448">
    <property type="entry name" value="REC"/>
    <property type="match status" value="1"/>
</dbReference>
<keyword evidence="3" id="KW-0238">DNA-binding</keyword>
<feature type="modified residue" description="4-aspartylphosphate" evidence="5">
    <location>
        <position position="57"/>
    </location>
</feature>
<dbReference type="SMART" id="SM00421">
    <property type="entry name" value="HTH_LUXR"/>
    <property type="match status" value="1"/>
</dbReference>
<keyword evidence="4" id="KW-0804">Transcription</keyword>
<evidence type="ECO:0000256" key="2">
    <source>
        <dbReference type="ARBA" id="ARBA00023015"/>
    </source>
</evidence>
<dbReference type="PANTHER" id="PTHR43214:SF41">
    <property type="entry name" value="NITRATE_NITRITE RESPONSE REGULATOR PROTEIN NARP"/>
    <property type="match status" value="1"/>
</dbReference>
<dbReference type="Gene3D" id="3.40.50.2300">
    <property type="match status" value="1"/>
</dbReference>
<comment type="caution">
    <text evidence="8">The sequence shown here is derived from an EMBL/GenBank/DDBJ whole genome shotgun (WGS) entry which is preliminary data.</text>
</comment>
<keyword evidence="2" id="KW-0805">Transcription regulation</keyword>
<dbReference type="PANTHER" id="PTHR43214">
    <property type="entry name" value="TWO-COMPONENT RESPONSE REGULATOR"/>
    <property type="match status" value="1"/>
</dbReference>
<dbReference type="InterPro" id="IPR016032">
    <property type="entry name" value="Sig_transdc_resp-reg_C-effctor"/>
</dbReference>
<dbReference type="PROSITE" id="PS50043">
    <property type="entry name" value="HTH_LUXR_2"/>
    <property type="match status" value="1"/>
</dbReference>
<dbReference type="RefSeq" id="WP_129522928.1">
    <property type="nucleotide sequence ID" value="NZ_SDPV01000001.1"/>
</dbReference>
<evidence type="ECO:0000259" key="7">
    <source>
        <dbReference type="PROSITE" id="PS50110"/>
    </source>
</evidence>
<accession>A0A4Q2KMF7</accession>
<evidence type="ECO:0000256" key="3">
    <source>
        <dbReference type="ARBA" id="ARBA00023125"/>
    </source>
</evidence>
<protein>
    <submittedName>
        <fullName evidence="8">Response regulator transcription factor</fullName>
    </submittedName>
</protein>
<dbReference type="EMBL" id="SDPV01000001">
    <property type="protein sequence ID" value="RXZ65440.1"/>
    <property type="molecule type" value="Genomic_DNA"/>
</dbReference>
<feature type="domain" description="HTH luxR-type" evidence="6">
    <location>
        <begin position="138"/>
        <end position="203"/>
    </location>
</feature>
<dbReference type="PRINTS" id="PR00038">
    <property type="entry name" value="HTHLUXR"/>
</dbReference>
<dbReference type="GO" id="GO:0000160">
    <property type="term" value="P:phosphorelay signal transduction system"/>
    <property type="evidence" value="ECO:0007669"/>
    <property type="project" value="InterPro"/>
</dbReference>
<dbReference type="InterPro" id="IPR058245">
    <property type="entry name" value="NreC/VraR/RcsB-like_REC"/>
</dbReference>
<keyword evidence="9" id="KW-1185">Reference proteome</keyword>
<sequence>MITKHRILIVDDHPITQSGLRLLFSKFDRYEVVEALDRGATASAFIKSQPVDIVILDLNMPDVRGVNILAEIVGSHDMTVIILTGESQFREIDYALKLGARGAVSKADPPDEIIAACDAALAGEVYLSPEIGRGLSRLAESPVALSSRQMAILHYLAQGESNKEISYRLSIAQPTVSFHIAELRRKLDVSNNRKIGARVTARFVF</sequence>
<name>A0A4Q2KMF7_9SPHN</name>
<dbReference type="Pfam" id="PF00196">
    <property type="entry name" value="GerE"/>
    <property type="match status" value="1"/>
</dbReference>
<dbReference type="GO" id="GO:0003677">
    <property type="term" value="F:DNA binding"/>
    <property type="evidence" value="ECO:0007669"/>
    <property type="project" value="UniProtKB-KW"/>
</dbReference>
<feature type="domain" description="Response regulatory" evidence="7">
    <location>
        <begin position="6"/>
        <end position="121"/>
    </location>
</feature>